<dbReference type="Proteomes" id="UP000019102">
    <property type="component" value="Unassembled WGS sequence"/>
</dbReference>
<dbReference type="AlphaFoldDB" id="W4VH13"/>
<feature type="transmembrane region" description="Helical" evidence="1">
    <location>
        <begin position="5"/>
        <end position="23"/>
    </location>
</feature>
<dbReference type="EMBL" id="BAVS01000005">
    <property type="protein sequence ID" value="GAE92431.1"/>
    <property type="molecule type" value="Genomic_DNA"/>
</dbReference>
<feature type="transmembrane region" description="Helical" evidence="1">
    <location>
        <begin position="29"/>
        <end position="46"/>
    </location>
</feature>
<comment type="caution">
    <text evidence="2">The sequence shown here is derived from an EMBL/GenBank/DDBJ whole genome shotgun (WGS) entry which is preliminary data.</text>
</comment>
<protein>
    <submittedName>
        <fullName evidence="2">Uncharacterized protein</fullName>
    </submittedName>
</protein>
<keyword evidence="1" id="KW-0472">Membrane</keyword>
<organism evidence="2 3">
    <name type="scientific">Gracilibacillus boraciitolerans JCM 21714</name>
    <dbReference type="NCBI Taxonomy" id="1298598"/>
    <lineage>
        <taxon>Bacteria</taxon>
        <taxon>Bacillati</taxon>
        <taxon>Bacillota</taxon>
        <taxon>Bacilli</taxon>
        <taxon>Bacillales</taxon>
        <taxon>Bacillaceae</taxon>
        <taxon>Gracilibacillus</taxon>
    </lineage>
</organism>
<dbReference type="eggNOG" id="ENOG5033DGQ">
    <property type="taxonomic scope" value="Bacteria"/>
</dbReference>
<keyword evidence="1" id="KW-1133">Transmembrane helix</keyword>
<name>W4VH13_9BACI</name>
<feature type="transmembrane region" description="Helical" evidence="1">
    <location>
        <begin position="53"/>
        <end position="75"/>
    </location>
</feature>
<evidence type="ECO:0000313" key="3">
    <source>
        <dbReference type="Proteomes" id="UP000019102"/>
    </source>
</evidence>
<gene>
    <name evidence="2" type="ORF">JCM21714_1432</name>
</gene>
<evidence type="ECO:0000313" key="2">
    <source>
        <dbReference type="EMBL" id="GAE92431.1"/>
    </source>
</evidence>
<keyword evidence="1" id="KW-0812">Transmembrane</keyword>
<reference evidence="2 3" key="1">
    <citation type="journal article" date="2014" name="Genome Announc.">
        <title>Draft Genome Sequence of the Boron-Tolerant and Moderately Halotolerant Bacterium Gracilibacillus boraciitolerans JCM 21714T.</title>
        <authorList>
            <person name="Ahmed I."/>
            <person name="Oshima K."/>
            <person name="Suda W."/>
            <person name="Kitamura K."/>
            <person name="Iida T."/>
            <person name="Ohmori Y."/>
            <person name="Fujiwara T."/>
            <person name="Hattori M."/>
            <person name="Ohkuma M."/>
        </authorList>
    </citation>
    <scope>NUCLEOTIDE SEQUENCE [LARGE SCALE GENOMIC DNA]</scope>
    <source>
        <strain evidence="2 3">JCM 21714</strain>
    </source>
</reference>
<evidence type="ECO:0000256" key="1">
    <source>
        <dbReference type="SAM" id="Phobius"/>
    </source>
</evidence>
<dbReference type="RefSeq" id="WP_035722431.1">
    <property type="nucleotide sequence ID" value="NZ_BAVS01000005.1"/>
</dbReference>
<dbReference type="OrthoDB" id="2912488at2"/>
<accession>W4VH13</accession>
<proteinExistence type="predicted"/>
<keyword evidence="3" id="KW-1185">Reference proteome</keyword>
<feature type="transmembrane region" description="Helical" evidence="1">
    <location>
        <begin position="81"/>
        <end position="97"/>
    </location>
</feature>
<sequence>MKIIWLAVSLIPVPFLIHYYEIFQFPNRASFLFIETLLYVILAGLLSAKIEFLFIVLISIINIFISVVLGTQFIIPPNDSWFNPFGINVAIILMVLLF</sequence>